<dbReference type="AlphaFoldDB" id="A0A2M9CLC4"/>
<dbReference type="PANTHER" id="PTHR42110:SF1">
    <property type="entry name" value="L-ASPARAGINASE, PUTATIVE (AFU_ORTHOLOGUE AFUA_3G11890)-RELATED"/>
    <property type="match status" value="1"/>
</dbReference>
<evidence type="ECO:0000313" key="2">
    <source>
        <dbReference type="Proteomes" id="UP000228758"/>
    </source>
</evidence>
<comment type="caution">
    <text evidence="1">The sequence shown here is derived from an EMBL/GenBank/DDBJ whole genome shotgun (WGS) entry which is preliminary data.</text>
</comment>
<evidence type="ECO:0000313" key="1">
    <source>
        <dbReference type="EMBL" id="PJJ72696.1"/>
    </source>
</evidence>
<dbReference type="Proteomes" id="UP000228758">
    <property type="component" value="Unassembled WGS sequence"/>
</dbReference>
<sequence>MTAPLDASGVRELAVLERSGFLESRHLGVAAVVAPDGSLLRAVGDVEALIFPRSSLKPVQAVAVLRAGAVLDDDQLALATASHSGTDRHLAVVASTLASVGLDEGALGTPADRPLDPAARAAHPEPRRIAMTCSGKHAAFLAACVANDWSTHDYLDPAHPLQQRIRDAVAEFTGQPVEHSGVDGCGAPVHAVSTRGLARAIGRIGREGSDDPHASRLAAAVRARPWAVAGPGRPDTVAIERLGVFSKFGAEGIMVMATADGTAVALKMLDGNGRAATMVALELLVQAGAVARDAVDEVIAATTDPVTGGDTVVGRLRPSPELAAEA</sequence>
<dbReference type="OrthoDB" id="9780674at2"/>
<proteinExistence type="predicted"/>
<keyword evidence="2" id="KW-1185">Reference proteome</keyword>
<dbReference type="Pfam" id="PF06089">
    <property type="entry name" value="Asparaginase_II"/>
    <property type="match status" value="1"/>
</dbReference>
<dbReference type="EMBL" id="PGFF01000001">
    <property type="protein sequence ID" value="PJJ72696.1"/>
    <property type="molecule type" value="Genomic_DNA"/>
</dbReference>
<accession>A0A2M9CLC4</accession>
<gene>
    <name evidence="1" type="ORF">CLV46_2270</name>
</gene>
<dbReference type="PANTHER" id="PTHR42110">
    <property type="entry name" value="L-ASPARAGINASE, PUTATIVE (AFU_ORTHOLOGUE AFUA_3G11890)-RELATED"/>
    <property type="match status" value="1"/>
</dbReference>
<organism evidence="1 2">
    <name type="scientific">Diaminobutyricimonas aerilata</name>
    <dbReference type="NCBI Taxonomy" id="1162967"/>
    <lineage>
        <taxon>Bacteria</taxon>
        <taxon>Bacillati</taxon>
        <taxon>Actinomycetota</taxon>
        <taxon>Actinomycetes</taxon>
        <taxon>Micrococcales</taxon>
        <taxon>Microbacteriaceae</taxon>
        <taxon>Diaminobutyricimonas</taxon>
    </lineage>
</organism>
<dbReference type="RefSeq" id="WP_100364857.1">
    <property type="nucleotide sequence ID" value="NZ_PGFF01000001.1"/>
</dbReference>
<dbReference type="InterPro" id="IPR010349">
    <property type="entry name" value="Asparaginase_II"/>
</dbReference>
<name>A0A2M9CLC4_9MICO</name>
<protein>
    <submittedName>
        <fullName evidence="1">Asparaginase</fullName>
    </submittedName>
</protein>
<reference evidence="1 2" key="1">
    <citation type="submission" date="2017-11" db="EMBL/GenBank/DDBJ databases">
        <title>Genomic Encyclopedia of Archaeal and Bacterial Type Strains, Phase II (KMG-II): From Individual Species to Whole Genera.</title>
        <authorList>
            <person name="Goeker M."/>
        </authorList>
    </citation>
    <scope>NUCLEOTIDE SEQUENCE [LARGE SCALE GENOMIC DNA]</scope>
    <source>
        <strain evidence="1 2">DSM 27393</strain>
    </source>
</reference>